<organism evidence="8 9">
    <name type="scientific">Hydromonas duriensis</name>
    <dbReference type="NCBI Taxonomy" id="1527608"/>
    <lineage>
        <taxon>Bacteria</taxon>
        <taxon>Pseudomonadati</taxon>
        <taxon>Pseudomonadota</taxon>
        <taxon>Betaproteobacteria</taxon>
        <taxon>Burkholderiales</taxon>
        <taxon>Burkholderiaceae</taxon>
        <taxon>Hydromonas</taxon>
    </lineage>
</organism>
<evidence type="ECO:0000259" key="7">
    <source>
        <dbReference type="Pfam" id="PF00892"/>
    </source>
</evidence>
<dbReference type="Proteomes" id="UP000294480">
    <property type="component" value="Unassembled WGS sequence"/>
</dbReference>
<feature type="domain" description="EamA" evidence="7">
    <location>
        <begin position="11"/>
        <end position="143"/>
    </location>
</feature>
<evidence type="ECO:0000256" key="4">
    <source>
        <dbReference type="ARBA" id="ARBA00022989"/>
    </source>
</evidence>
<feature type="transmembrane region" description="Helical" evidence="6">
    <location>
        <begin position="188"/>
        <end position="207"/>
    </location>
</feature>
<dbReference type="EMBL" id="SNZE01000003">
    <property type="protein sequence ID" value="TDR32503.1"/>
    <property type="molecule type" value="Genomic_DNA"/>
</dbReference>
<feature type="transmembrane region" description="Helical" evidence="6">
    <location>
        <begin position="219"/>
        <end position="240"/>
    </location>
</feature>
<keyword evidence="9" id="KW-1185">Reference proteome</keyword>
<evidence type="ECO:0000256" key="5">
    <source>
        <dbReference type="ARBA" id="ARBA00023136"/>
    </source>
</evidence>
<dbReference type="Gene3D" id="1.10.3730.20">
    <property type="match status" value="1"/>
</dbReference>
<feature type="transmembrane region" description="Helical" evidence="6">
    <location>
        <begin position="99"/>
        <end position="120"/>
    </location>
</feature>
<dbReference type="SUPFAM" id="SSF103481">
    <property type="entry name" value="Multidrug resistance efflux transporter EmrE"/>
    <property type="match status" value="2"/>
</dbReference>
<evidence type="ECO:0000256" key="1">
    <source>
        <dbReference type="ARBA" id="ARBA00004651"/>
    </source>
</evidence>
<feature type="domain" description="EamA" evidence="7">
    <location>
        <begin position="159"/>
        <end position="294"/>
    </location>
</feature>
<dbReference type="GO" id="GO:0005886">
    <property type="term" value="C:plasma membrane"/>
    <property type="evidence" value="ECO:0007669"/>
    <property type="project" value="UniProtKB-SubCell"/>
</dbReference>
<dbReference type="PANTHER" id="PTHR32322">
    <property type="entry name" value="INNER MEMBRANE TRANSPORTER"/>
    <property type="match status" value="1"/>
</dbReference>
<keyword evidence="3 6" id="KW-0812">Transmembrane</keyword>
<comment type="caution">
    <text evidence="8">The sequence shown here is derived from an EMBL/GenBank/DDBJ whole genome shotgun (WGS) entry which is preliminary data.</text>
</comment>
<feature type="transmembrane region" description="Helical" evidence="6">
    <location>
        <begin position="277"/>
        <end position="295"/>
    </location>
</feature>
<reference evidence="8 9" key="1">
    <citation type="submission" date="2019-03" db="EMBL/GenBank/DDBJ databases">
        <title>Genomic Encyclopedia of Type Strains, Phase IV (KMG-IV): sequencing the most valuable type-strain genomes for metagenomic binning, comparative biology and taxonomic classification.</title>
        <authorList>
            <person name="Goeker M."/>
        </authorList>
    </citation>
    <scope>NUCLEOTIDE SEQUENCE [LARGE SCALE GENOMIC DNA]</scope>
    <source>
        <strain evidence="8 9">DSM 102852</strain>
    </source>
</reference>
<dbReference type="InterPro" id="IPR000620">
    <property type="entry name" value="EamA_dom"/>
</dbReference>
<feature type="transmembrane region" description="Helical" evidence="6">
    <location>
        <begin position="252"/>
        <end position="271"/>
    </location>
</feature>
<protein>
    <submittedName>
        <fullName evidence="8">Drug/metabolite transporter (DMT)-like permease</fullName>
    </submittedName>
</protein>
<feature type="transmembrane region" description="Helical" evidence="6">
    <location>
        <begin position="38"/>
        <end position="57"/>
    </location>
</feature>
<feature type="transmembrane region" description="Helical" evidence="6">
    <location>
        <begin position="12"/>
        <end position="32"/>
    </location>
</feature>
<dbReference type="Pfam" id="PF00892">
    <property type="entry name" value="EamA"/>
    <property type="match status" value="2"/>
</dbReference>
<keyword evidence="5 6" id="KW-0472">Membrane</keyword>
<proteinExistence type="predicted"/>
<comment type="subcellular location">
    <subcellularLocation>
        <location evidence="1">Cell membrane</location>
        <topology evidence="1">Multi-pass membrane protein</topology>
    </subcellularLocation>
</comment>
<sequence>MNTQPSYFSVYLKLIVATLLWGGTWVAAHILVEEAPPFTGAFTRLIVAVAILAWMVWRQEGGFPPLNWHSGRTVFWMGFTGFFLYSFFFLTGLQHISAGHGALIIALNPVLIALVAWLWFKEPMTALKGAGILTALAGCILVISNGHPEKFLQGDIGVGELLILGCVASWAAYTFIGQRATKTLSPLVATFYASAVGLILLGFASFSEKPWLLIPQFSLMTWLCLLYLGLFGTAIAYTLFTDSVKIIGAARAAPFINLTPIFGVLFSALLLNERLHIMVLIGGLVTITGVMMTVWQRAK</sequence>
<dbReference type="AlphaFoldDB" id="A0A4V3DK59"/>
<name>A0A4V3DK59_9BURK</name>
<evidence type="ECO:0000313" key="8">
    <source>
        <dbReference type="EMBL" id="TDR32503.1"/>
    </source>
</evidence>
<feature type="transmembrane region" description="Helical" evidence="6">
    <location>
        <begin position="73"/>
        <end position="93"/>
    </location>
</feature>
<feature type="transmembrane region" description="Helical" evidence="6">
    <location>
        <begin position="127"/>
        <end position="144"/>
    </location>
</feature>
<dbReference type="OrthoDB" id="5186724at2"/>
<keyword evidence="4 6" id="KW-1133">Transmembrane helix</keyword>
<dbReference type="PANTHER" id="PTHR32322:SF18">
    <property type="entry name" value="S-ADENOSYLMETHIONINE_S-ADENOSYLHOMOCYSTEINE TRANSPORTER"/>
    <property type="match status" value="1"/>
</dbReference>
<dbReference type="RefSeq" id="WP_133619055.1">
    <property type="nucleotide sequence ID" value="NZ_SNZE01000003.1"/>
</dbReference>
<gene>
    <name evidence="8" type="ORF">DFR44_10316</name>
</gene>
<accession>A0A4V3DK59</accession>
<evidence type="ECO:0000313" key="9">
    <source>
        <dbReference type="Proteomes" id="UP000294480"/>
    </source>
</evidence>
<evidence type="ECO:0000256" key="6">
    <source>
        <dbReference type="SAM" id="Phobius"/>
    </source>
</evidence>
<evidence type="ECO:0000256" key="2">
    <source>
        <dbReference type="ARBA" id="ARBA00022475"/>
    </source>
</evidence>
<dbReference type="InterPro" id="IPR037185">
    <property type="entry name" value="EmrE-like"/>
</dbReference>
<evidence type="ECO:0000256" key="3">
    <source>
        <dbReference type="ARBA" id="ARBA00022692"/>
    </source>
</evidence>
<keyword evidence="2" id="KW-1003">Cell membrane</keyword>
<dbReference type="InterPro" id="IPR050638">
    <property type="entry name" value="AA-Vitamin_Transporters"/>
</dbReference>
<feature type="transmembrane region" description="Helical" evidence="6">
    <location>
        <begin position="156"/>
        <end position="176"/>
    </location>
</feature>